<evidence type="ECO:0000313" key="2">
    <source>
        <dbReference type="Proteomes" id="UP000199477"/>
    </source>
</evidence>
<dbReference type="Proteomes" id="UP000199477">
    <property type="component" value="Unassembled WGS sequence"/>
</dbReference>
<protein>
    <submittedName>
        <fullName evidence="1">Uncharacterized protein</fullName>
    </submittedName>
</protein>
<proteinExistence type="predicted"/>
<dbReference type="RefSeq" id="WP_026636529.1">
    <property type="nucleotide sequence ID" value="NZ_FONH01000002.1"/>
</dbReference>
<dbReference type="STRING" id="500610.SAMN02799615_00889"/>
<name>A0A1I2A494_9GAMM</name>
<reference evidence="2" key="1">
    <citation type="submission" date="2016-10" db="EMBL/GenBank/DDBJ databases">
        <authorList>
            <person name="Varghese N."/>
            <person name="Submissions S."/>
        </authorList>
    </citation>
    <scope>NUCLEOTIDE SEQUENCE [LARGE SCALE GENOMIC DNA]</scope>
    <source>
        <strain evidence="2">UNC178MFTsu3.1</strain>
    </source>
</reference>
<accession>A0A1I2A494</accession>
<sequence>MIIATLPPPMRPIALALHDADLFIGGFQGDESQEGIEDLQDTLRRAAVVLERTGRLVDLVFQLTFTSALVGGAQVCTISDAQMSALRDACLTLRDGLSFTGRDDAPDEQAQSHRAELAQHHRQSAARQGGRHLVAAGDRDRSLPGAMAYLTINGIAYDAQFVAAAVLRAGDVTALVKADQDYDAAWEDWKEVLSKYVRADDARPSEERTAASARVTEVARRRREALARLAGGAL</sequence>
<evidence type="ECO:0000313" key="1">
    <source>
        <dbReference type="EMBL" id="SFE37713.1"/>
    </source>
</evidence>
<gene>
    <name evidence="1" type="ORF">SAMN02799615_00889</name>
</gene>
<dbReference type="AlphaFoldDB" id="A0A1I2A494"/>
<dbReference type="EMBL" id="FONH01000002">
    <property type="protein sequence ID" value="SFE37713.1"/>
    <property type="molecule type" value="Genomic_DNA"/>
</dbReference>
<keyword evidence="2" id="KW-1185">Reference proteome</keyword>
<organism evidence="1 2">
    <name type="scientific">Dyella marensis</name>
    <dbReference type="NCBI Taxonomy" id="500610"/>
    <lineage>
        <taxon>Bacteria</taxon>
        <taxon>Pseudomonadati</taxon>
        <taxon>Pseudomonadota</taxon>
        <taxon>Gammaproteobacteria</taxon>
        <taxon>Lysobacterales</taxon>
        <taxon>Rhodanobacteraceae</taxon>
        <taxon>Dyella</taxon>
    </lineage>
</organism>